<proteinExistence type="predicted"/>
<organism evidence="1 2">
    <name type="scientific">Desulfovibrio intestinalis</name>
    <dbReference type="NCBI Taxonomy" id="58621"/>
    <lineage>
        <taxon>Bacteria</taxon>
        <taxon>Pseudomonadati</taxon>
        <taxon>Thermodesulfobacteriota</taxon>
        <taxon>Desulfovibrionia</taxon>
        <taxon>Desulfovibrionales</taxon>
        <taxon>Desulfovibrionaceae</taxon>
        <taxon>Desulfovibrio</taxon>
    </lineage>
</organism>
<name>A0A7W8BZ55_9BACT</name>
<dbReference type="EMBL" id="JACHGO010000002">
    <property type="protein sequence ID" value="MBB5142646.1"/>
    <property type="molecule type" value="Genomic_DNA"/>
</dbReference>
<keyword evidence="2" id="KW-1185">Reference proteome</keyword>
<sequence>MPGFLINKLNWQHYFAENRIFQQNCNVNLL</sequence>
<comment type="caution">
    <text evidence="1">The sequence shown here is derived from an EMBL/GenBank/DDBJ whole genome shotgun (WGS) entry which is preliminary data.</text>
</comment>
<evidence type="ECO:0000313" key="1">
    <source>
        <dbReference type="EMBL" id="MBB5142646.1"/>
    </source>
</evidence>
<protein>
    <submittedName>
        <fullName evidence="1">Uncharacterized protein</fullName>
    </submittedName>
</protein>
<accession>A0A7W8BZ55</accession>
<dbReference type="Proteomes" id="UP000539075">
    <property type="component" value="Unassembled WGS sequence"/>
</dbReference>
<reference evidence="1 2" key="1">
    <citation type="submission" date="2020-08" db="EMBL/GenBank/DDBJ databases">
        <title>Genomic Encyclopedia of Type Strains, Phase IV (KMG-IV): sequencing the most valuable type-strain genomes for metagenomic binning, comparative biology and taxonomic classification.</title>
        <authorList>
            <person name="Goeker M."/>
        </authorList>
    </citation>
    <scope>NUCLEOTIDE SEQUENCE [LARGE SCALE GENOMIC DNA]</scope>
    <source>
        <strain evidence="1 2">DSM 11275</strain>
    </source>
</reference>
<gene>
    <name evidence="1" type="ORF">HNQ38_000725</name>
</gene>
<dbReference type="AlphaFoldDB" id="A0A7W8BZ55"/>
<evidence type="ECO:0000313" key="2">
    <source>
        <dbReference type="Proteomes" id="UP000539075"/>
    </source>
</evidence>